<evidence type="ECO:0000313" key="3">
    <source>
        <dbReference type="Proteomes" id="UP001551584"/>
    </source>
</evidence>
<protein>
    <recommendedName>
        <fullName evidence="1">DeoxyPurine in DNA protein A domain-containing protein</fullName>
    </recommendedName>
</protein>
<keyword evidence="3" id="KW-1185">Reference proteome</keyword>
<organism evidence="2 3">
    <name type="scientific">Streptomyces chilikensis</name>
    <dbReference type="NCBI Taxonomy" id="1194079"/>
    <lineage>
        <taxon>Bacteria</taxon>
        <taxon>Bacillati</taxon>
        <taxon>Actinomycetota</taxon>
        <taxon>Actinomycetes</taxon>
        <taxon>Kitasatosporales</taxon>
        <taxon>Streptomycetaceae</taxon>
        <taxon>Streptomyces</taxon>
    </lineage>
</organism>
<dbReference type="Proteomes" id="UP001551584">
    <property type="component" value="Unassembled WGS sequence"/>
</dbReference>
<dbReference type="InterPro" id="IPR055645">
    <property type="entry name" value="DpdA"/>
</dbReference>
<evidence type="ECO:0000313" key="2">
    <source>
        <dbReference type="EMBL" id="MEU9578759.1"/>
    </source>
</evidence>
<dbReference type="EMBL" id="JBEZNA010000034">
    <property type="protein sequence ID" value="MEU9578759.1"/>
    <property type="molecule type" value="Genomic_DNA"/>
</dbReference>
<name>A0ABV3ERG3_9ACTN</name>
<gene>
    <name evidence="2" type="ORF">AB0D95_16105</name>
</gene>
<accession>A0ABV3ERG3</accession>
<comment type="caution">
    <text evidence="2">The sequence shown here is derived from an EMBL/GenBank/DDBJ whole genome shotgun (WGS) entry which is preliminary data.</text>
</comment>
<sequence length="295" mass="32826">MSSEPVFYLGTHHPGWLSRPEFADVPLFISRNRLTGYKTMPRAVGRWAMDSGGFTELKEHGRWRTSPSEFVADVRRIVEGVGRMPDFCAPQDWMCEPWVIFGKNRTQPAGSPARFEGTKAARGLTENDPEHDLDTAVALHQMATVTNLLDLRELAPDLPWMPVLQGWTLDHYRRCADLYAQAGIDLTAEPIVGLGSVCRRQATSEIDEIVATFHARGLRLHGFGVKTQGLGDYGSELASADSMAWSFAARRAEPLPGHDARHKNCANCPDWALRWRQGVLAAIDSPRPRQLALAL</sequence>
<proteinExistence type="predicted"/>
<dbReference type="Pfam" id="PF23859">
    <property type="entry name" value="DpdA"/>
    <property type="match status" value="2"/>
</dbReference>
<feature type="domain" description="DeoxyPurine in DNA protein A" evidence="1">
    <location>
        <begin position="135"/>
        <end position="286"/>
    </location>
</feature>
<feature type="domain" description="DeoxyPurine in DNA protein A" evidence="1">
    <location>
        <begin position="7"/>
        <end position="100"/>
    </location>
</feature>
<reference evidence="2 3" key="1">
    <citation type="submission" date="2024-06" db="EMBL/GenBank/DDBJ databases">
        <title>The Natural Products Discovery Center: Release of the First 8490 Sequenced Strains for Exploring Actinobacteria Biosynthetic Diversity.</title>
        <authorList>
            <person name="Kalkreuter E."/>
            <person name="Kautsar S.A."/>
            <person name="Yang D."/>
            <person name="Bader C.D."/>
            <person name="Teijaro C.N."/>
            <person name="Fluegel L."/>
            <person name="Davis C.M."/>
            <person name="Simpson J.R."/>
            <person name="Lauterbach L."/>
            <person name="Steele A.D."/>
            <person name="Gui C."/>
            <person name="Meng S."/>
            <person name="Li G."/>
            <person name="Viehrig K."/>
            <person name="Ye F."/>
            <person name="Su P."/>
            <person name="Kiefer A.F."/>
            <person name="Nichols A."/>
            <person name="Cepeda A.J."/>
            <person name="Yan W."/>
            <person name="Fan B."/>
            <person name="Jiang Y."/>
            <person name="Adhikari A."/>
            <person name="Zheng C.-J."/>
            <person name="Schuster L."/>
            <person name="Cowan T.M."/>
            <person name="Smanski M.J."/>
            <person name="Chevrette M.G."/>
            <person name="De Carvalho L.P.S."/>
            <person name="Shen B."/>
        </authorList>
    </citation>
    <scope>NUCLEOTIDE SEQUENCE [LARGE SCALE GENOMIC DNA]</scope>
    <source>
        <strain evidence="2 3">NPDC048117</strain>
    </source>
</reference>
<evidence type="ECO:0000259" key="1">
    <source>
        <dbReference type="Pfam" id="PF23859"/>
    </source>
</evidence>
<dbReference type="RefSeq" id="WP_359273056.1">
    <property type="nucleotide sequence ID" value="NZ_JBEZNA010000034.1"/>
</dbReference>